<evidence type="ECO:0000313" key="3">
    <source>
        <dbReference type="Proteomes" id="UP001152888"/>
    </source>
</evidence>
<keyword evidence="3" id="KW-1185">Reference proteome</keyword>
<accession>A0A9P0KW11</accession>
<gene>
    <name evidence="2" type="ORF">ACAOBT_LOCUS15825</name>
</gene>
<dbReference type="OrthoDB" id="6796163at2759"/>
<evidence type="ECO:0000313" key="2">
    <source>
        <dbReference type="EMBL" id="CAH1983941.1"/>
    </source>
</evidence>
<dbReference type="AlphaFoldDB" id="A0A9P0KW11"/>
<feature type="coiled-coil region" evidence="1">
    <location>
        <begin position="127"/>
        <end position="157"/>
    </location>
</feature>
<protein>
    <submittedName>
        <fullName evidence="2">Uncharacterized protein</fullName>
    </submittedName>
</protein>
<dbReference type="Proteomes" id="UP001152888">
    <property type="component" value="Unassembled WGS sequence"/>
</dbReference>
<comment type="caution">
    <text evidence="2">The sequence shown here is derived from an EMBL/GenBank/DDBJ whole genome shotgun (WGS) entry which is preliminary data.</text>
</comment>
<organism evidence="2 3">
    <name type="scientific">Acanthoscelides obtectus</name>
    <name type="common">Bean weevil</name>
    <name type="synonym">Bruchus obtectus</name>
    <dbReference type="NCBI Taxonomy" id="200917"/>
    <lineage>
        <taxon>Eukaryota</taxon>
        <taxon>Metazoa</taxon>
        <taxon>Ecdysozoa</taxon>
        <taxon>Arthropoda</taxon>
        <taxon>Hexapoda</taxon>
        <taxon>Insecta</taxon>
        <taxon>Pterygota</taxon>
        <taxon>Neoptera</taxon>
        <taxon>Endopterygota</taxon>
        <taxon>Coleoptera</taxon>
        <taxon>Polyphaga</taxon>
        <taxon>Cucujiformia</taxon>
        <taxon>Chrysomeloidea</taxon>
        <taxon>Chrysomelidae</taxon>
        <taxon>Bruchinae</taxon>
        <taxon>Bruchini</taxon>
        <taxon>Acanthoscelides</taxon>
    </lineage>
</organism>
<dbReference type="EMBL" id="CAKOFQ010006948">
    <property type="protein sequence ID" value="CAH1983941.1"/>
    <property type="molecule type" value="Genomic_DNA"/>
</dbReference>
<reference evidence="2" key="1">
    <citation type="submission" date="2022-03" db="EMBL/GenBank/DDBJ databases">
        <authorList>
            <person name="Sayadi A."/>
        </authorList>
    </citation>
    <scope>NUCLEOTIDE SEQUENCE</scope>
</reference>
<name>A0A9P0KW11_ACAOB</name>
<keyword evidence="1" id="KW-0175">Coiled coil</keyword>
<sequence length="262" mass="30195">MKSTVKEKTDLSSTGNTPIKLLQWEKDFREILNAEENPVYSKIPGAITVGLDSSNKCVLLPTQLNVSEATTETRKCNQQRHILRKEHAADISSVSRDHNSKKHRLLAAETEKTVGLSTPEFQRLVLLEQLKLTRLQIEKEELQLKNLRQQENEAINTQKNDDPLVNSEFRLQDFLLLKLFLCFFQPISERFHLPMKLAATDKGREPVQNRVFGDIVLIVEILKDERHPFIWQGLTTHSNILKAQINVVVKICTIKTKKYLVY</sequence>
<evidence type="ECO:0000256" key="1">
    <source>
        <dbReference type="SAM" id="Coils"/>
    </source>
</evidence>
<proteinExistence type="predicted"/>